<dbReference type="InterPro" id="IPR050331">
    <property type="entry name" value="Zinc_finger"/>
</dbReference>
<dbReference type="Gene3D" id="3.30.160.60">
    <property type="entry name" value="Classic Zinc Finger"/>
    <property type="match status" value="3"/>
</dbReference>
<keyword evidence="5" id="KW-0862">Zinc</keyword>
<dbReference type="PROSITE" id="PS00028">
    <property type="entry name" value="ZINC_FINGER_C2H2_1"/>
    <property type="match status" value="3"/>
</dbReference>
<proteinExistence type="predicted"/>
<keyword evidence="4 10" id="KW-0863">Zinc-finger</keyword>
<evidence type="ECO:0000256" key="5">
    <source>
        <dbReference type="ARBA" id="ARBA00022833"/>
    </source>
</evidence>
<feature type="compositionally biased region" description="Basic and acidic residues" evidence="11">
    <location>
        <begin position="543"/>
        <end position="553"/>
    </location>
</feature>
<feature type="region of interest" description="Disordered" evidence="11">
    <location>
        <begin position="392"/>
        <end position="416"/>
    </location>
</feature>
<feature type="compositionally biased region" description="Polar residues" evidence="11">
    <location>
        <begin position="392"/>
        <end position="413"/>
    </location>
</feature>
<dbReference type="GO" id="GO:0005634">
    <property type="term" value="C:nucleus"/>
    <property type="evidence" value="ECO:0007669"/>
    <property type="project" value="UniProtKB-SubCell"/>
</dbReference>
<reference evidence="13 14" key="1">
    <citation type="journal article" date="2020" name="ISME J.">
        <title>Uncovering the hidden diversity of litter-decomposition mechanisms in mushroom-forming fungi.</title>
        <authorList>
            <person name="Floudas D."/>
            <person name="Bentzer J."/>
            <person name="Ahren D."/>
            <person name="Johansson T."/>
            <person name="Persson P."/>
            <person name="Tunlid A."/>
        </authorList>
    </citation>
    <scope>NUCLEOTIDE SEQUENCE [LARGE SCALE GENOMIC DNA]</scope>
    <source>
        <strain evidence="13 14">CBS 291.85</strain>
    </source>
</reference>
<feature type="region of interest" description="Disordered" evidence="11">
    <location>
        <begin position="532"/>
        <end position="553"/>
    </location>
</feature>
<dbReference type="InterPro" id="IPR036236">
    <property type="entry name" value="Znf_C2H2_sf"/>
</dbReference>
<dbReference type="SUPFAM" id="SSF57667">
    <property type="entry name" value="beta-beta-alpha zinc fingers"/>
    <property type="match status" value="2"/>
</dbReference>
<dbReference type="EMBL" id="JAACJM010000085">
    <property type="protein sequence ID" value="KAF5348651.1"/>
    <property type="molecule type" value="Genomic_DNA"/>
</dbReference>
<comment type="caution">
    <text evidence="13">The sequence shown here is derived from an EMBL/GenBank/DDBJ whole genome shotgun (WGS) entry which is preliminary data.</text>
</comment>
<feature type="compositionally biased region" description="Polar residues" evidence="11">
    <location>
        <begin position="320"/>
        <end position="343"/>
    </location>
</feature>
<dbReference type="GO" id="GO:0003677">
    <property type="term" value="F:DNA binding"/>
    <property type="evidence" value="ECO:0007669"/>
    <property type="project" value="UniProtKB-KW"/>
</dbReference>
<evidence type="ECO:0000256" key="1">
    <source>
        <dbReference type="ARBA" id="ARBA00004123"/>
    </source>
</evidence>
<evidence type="ECO:0000256" key="6">
    <source>
        <dbReference type="ARBA" id="ARBA00023015"/>
    </source>
</evidence>
<dbReference type="Proteomes" id="UP000559256">
    <property type="component" value="Unassembled WGS sequence"/>
</dbReference>
<feature type="domain" description="C2H2-type" evidence="12">
    <location>
        <begin position="476"/>
        <end position="503"/>
    </location>
</feature>
<feature type="compositionally biased region" description="Polar residues" evidence="11">
    <location>
        <begin position="351"/>
        <end position="375"/>
    </location>
</feature>
<dbReference type="PANTHER" id="PTHR16515">
    <property type="entry name" value="PR DOMAIN ZINC FINGER PROTEIN"/>
    <property type="match status" value="1"/>
</dbReference>
<dbReference type="Pfam" id="PF00096">
    <property type="entry name" value="zf-C2H2"/>
    <property type="match status" value="3"/>
</dbReference>
<evidence type="ECO:0000256" key="10">
    <source>
        <dbReference type="PROSITE-ProRule" id="PRU00042"/>
    </source>
</evidence>
<evidence type="ECO:0000256" key="3">
    <source>
        <dbReference type="ARBA" id="ARBA00022737"/>
    </source>
</evidence>
<evidence type="ECO:0000256" key="2">
    <source>
        <dbReference type="ARBA" id="ARBA00022723"/>
    </source>
</evidence>
<accession>A0A8H5CV65</accession>
<evidence type="ECO:0000256" key="8">
    <source>
        <dbReference type="ARBA" id="ARBA00023163"/>
    </source>
</evidence>
<evidence type="ECO:0000256" key="11">
    <source>
        <dbReference type="SAM" id="MobiDB-lite"/>
    </source>
</evidence>
<dbReference type="PANTHER" id="PTHR16515:SF49">
    <property type="entry name" value="GASTRULA ZINC FINGER PROTEIN XLCGF49.1-LIKE-RELATED"/>
    <property type="match status" value="1"/>
</dbReference>
<keyword evidence="9" id="KW-0539">Nucleus</keyword>
<feature type="compositionally biased region" description="Low complexity" evidence="11">
    <location>
        <begin position="182"/>
        <end position="200"/>
    </location>
</feature>
<evidence type="ECO:0000256" key="4">
    <source>
        <dbReference type="ARBA" id="ARBA00022771"/>
    </source>
</evidence>
<keyword evidence="3" id="KW-0677">Repeat</keyword>
<comment type="subcellular location">
    <subcellularLocation>
        <location evidence="1">Nucleus</location>
    </subcellularLocation>
</comment>
<dbReference type="OrthoDB" id="6077919at2759"/>
<protein>
    <recommendedName>
        <fullName evidence="12">C2H2-type domain-containing protein</fullName>
    </recommendedName>
</protein>
<feature type="compositionally biased region" description="Polar residues" evidence="11">
    <location>
        <begin position="106"/>
        <end position="128"/>
    </location>
</feature>
<evidence type="ECO:0000256" key="7">
    <source>
        <dbReference type="ARBA" id="ARBA00023125"/>
    </source>
</evidence>
<feature type="domain" description="C2H2-type" evidence="12">
    <location>
        <begin position="504"/>
        <end position="529"/>
    </location>
</feature>
<dbReference type="SMART" id="SM00355">
    <property type="entry name" value="ZnF_C2H2"/>
    <property type="match status" value="3"/>
</dbReference>
<dbReference type="FunFam" id="3.30.160.60:FF:002343">
    <property type="entry name" value="Zinc finger protein 33A"/>
    <property type="match status" value="1"/>
</dbReference>
<keyword evidence="7" id="KW-0238">DNA-binding</keyword>
<evidence type="ECO:0000313" key="14">
    <source>
        <dbReference type="Proteomes" id="UP000559256"/>
    </source>
</evidence>
<sequence length="553" mass="61807">MSSSSEYFTVCCWFSMSSHRPRKARRTDSDSSQEVSLPPISHIFTAPSHEYDESVALPPLRTQNTPRQVDPHSHAQGYLASTPRRPFQMVTPPGAYPYSENLGSRRGTTPTRSNHTSFPHQMPTSMHSRYQPPVAQQPYQAVYPDRYPAPISTDTHRDRGPGNAGMNAYPSAPAMYGVSASRSPPLLASPQAGSSSPSYSRNVTIPHAPTSSTEDLPFGGPKTKYECSYCGKGFLRPSALKIHIISHTGDKAGTVIMAHWNRSDRPSHMYNAPHDSDTNPEDRPVLPSISRIFDNGSTTRGHHPSLTLPPLPEAERRQQQYEYSGNRNRVENVSQYPYPSPNVNEYDMRSQGHTPGYQPQNQYYTSSRLQDTQSDPRFSSVYQTNQAMSALSSAHSVTPQQYPATSYQSNPRNMPSYHTDPRYAADPRYAVPQASYQNDYNDPYASQYSRGYPDYMRGQSNSPVTAYSGATTGSRHQCSYCGKRFSRPSGLKIHLTTHTGEKPYVCPEEGCHRSFSVRSNMRRHVRIVHQYSLQGASDSGEDGESREGDPREE</sequence>
<keyword evidence="8" id="KW-0804">Transcription</keyword>
<organism evidence="13 14">
    <name type="scientific">Tetrapyrgos nigripes</name>
    <dbReference type="NCBI Taxonomy" id="182062"/>
    <lineage>
        <taxon>Eukaryota</taxon>
        <taxon>Fungi</taxon>
        <taxon>Dikarya</taxon>
        <taxon>Basidiomycota</taxon>
        <taxon>Agaricomycotina</taxon>
        <taxon>Agaricomycetes</taxon>
        <taxon>Agaricomycetidae</taxon>
        <taxon>Agaricales</taxon>
        <taxon>Marasmiineae</taxon>
        <taxon>Marasmiaceae</taxon>
        <taxon>Tetrapyrgos</taxon>
    </lineage>
</organism>
<feature type="region of interest" description="Disordered" evidence="11">
    <location>
        <begin position="182"/>
        <end position="219"/>
    </location>
</feature>
<dbReference type="GO" id="GO:0008270">
    <property type="term" value="F:zinc ion binding"/>
    <property type="evidence" value="ECO:0007669"/>
    <property type="project" value="UniProtKB-KW"/>
</dbReference>
<feature type="domain" description="C2H2-type" evidence="12">
    <location>
        <begin position="225"/>
        <end position="252"/>
    </location>
</feature>
<dbReference type="GO" id="GO:0010468">
    <property type="term" value="P:regulation of gene expression"/>
    <property type="evidence" value="ECO:0007669"/>
    <property type="project" value="TreeGrafter"/>
</dbReference>
<dbReference type="AlphaFoldDB" id="A0A8H5CV65"/>
<feature type="region of interest" description="Disordered" evidence="11">
    <location>
        <begin position="97"/>
        <end position="128"/>
    </location>
</feature>
<evidence type="ECO:0000259" key="12">
    <source>
        <dbReference type="PROSITE" id="PS50157"/>
    </source>
</evidence>
<dbReference type="PROSITE" id="PS50157">
    <property type="entry name" value="ZINC_FINGER_C2H2_2"/>
    <property type="match status" value="3"/>
</dbReference>
<keyword evidence="14" id="KW-1185">Reference proteome</keyword>
<dbReference type="FunFam" id="3.30.160.60:FF:001228">
    <property type="entry name" value="Zinc finger protein 236"/>
    <property type="match status" value="1"/>
</dbReference>
<keyword evidence="6" id="KW-0805">Transcription regulation</keyword>
<dbReference type="FunFam" id="3.30.160.60:FF:001818">
    <property type="entry name" value="GDNF-inducible zinc finger protein 1 isoform X1"/>
    <property type="match status" value="1"/>
</dbReference>
<evidence type="ECO:0000256" key="9">
    <source>
        <dbReference type="ARBA" id="ARBA00023242"/>
    </source>
</evidence>
<keyword evidence="2" id="KW-0479">Metal-binding</keyword>
<dbReference type="InterPro" id="IPR013087">
    <property type="entry name" value="Znf_C2H2_type"/>
</dbReference>
<name>A0A8H5CV65_9AGAR</name>
<feature type="compositionally biased region" description="Basic and acidic residues" evidence="11">
    <location>
        <begin position="274"/>
        <end position="284"/>
    </location>
</feature>
<evidence type="ECO:0000313" key="13">
    <source>
        <dbReference type="EMBL" id="KAF5348651.1"/>
    </source>
</evidence>
<feature type="region of interest" description="Disordered" evidence="11">
    <location>
        <begin position="267"/>
        <end position="375"/>
    </location>
</feature>
<gene>
    <name evidence="13" type="ORF">D9758_006789</name>
</gene>